<dbReference type="RefSeq" id="WP_344266534.1">
    <property type="nucleotide sequence ID" value="NZ_BAAAMJ010000082.1"/>
</dbReference>
<evidence type="ECO:0000313" key="2">
    <source>
        <dbReference type="Proteomes" id="UP001501303"/>
    </source>
</evidence>
<reference evidence="2" key="1">
    <citation type="journal article" date="2019" name="Int. J. Syst. Evol. Microbiol.">
        <title>The Global Catalogue of Microorganisms (GCM) 10K type strain sequencing project: providing services to taxonomists for standard genome sequencing and annotation.</title>
        <authorList>
            <consortium name="The Broad Institute Genomics Platform"/>
            <consortium name="The Broad Institute Genome Sequencing Center for Infectious Disease"/>
            <person name="Wu L."/>
            <person name="Ma J."/>
        </authorList>
    </citation>
    <scope>NUCLEOTIDE SEQUENCE [LARGE SCALE GENOMIC DNA]</scope>
    <source>
        <strain evidence="2">JCM 13581</strain>
    </source>
</reference>
<dbReference type="Proteomes" id="UP001501303">
    <property type="component" value="Unassembled WGS sequence"/>
</dbReference>
<dbReference type="EMBL" id="BAAAMJ010000082">
    <property type="protein sequence ID" value="GAA1934866.1"/>
    <property type="molecule type" value="Genomic_DNA"/>
</dbReference>
<comment type="caution">
    <text evidence="1">The sequence shown here is derived from an EMBL/GenBank/DDBJ whole genome shotgun (WGS) entry which is preliminary data.</text>
</comment>
<sequence>MNVLGRPLSPGDPIAIIEDEEVNRRATGWIVEEADFTPLPIARIPATVDELFAEIEGRAAAVICDHRLGRGSAVSYFGAEVVAKSNRRKIPAVLLTSYANSDENSTIRRWRSEIPMLLSRGPDSDPDRLAQALTLAEDECRGVYIEARKPYRVIVRVQDCRYGPEEVVAECVVTAWQPRTTVDVPASMIADALNTPIDQLVGKRLSADVNIYAPTAGELYFRDFRMGPGVALNGN</sequence>
<accession>A0ABP5B8L0</accession>
<protein>
    <recommendedName>
        <fullName evidence="3">Response regulatory domain-containing protein</fullName>
    </recommendedName>
</protein>
<dbReference type="Gene3D" id="3.40.50.2300">
    <property type="match status" value="1"/>
</dbReference>
<evidence type="ECO:0000313" key="1">
    <source>
        <dbReference type="EMBL" id="GAA1934866.1"/>
    </source>
</evidence>
<evidence type="ECO:0008006" key="3">
    <source>
        <dbReference type="Google" id="ProtNLM"/>
    </source>
</evidence>
<dbReference type="InterPro" id="IPR011006">
    <property type="entry name" value="CheY-like_superfamily"/>
</dbReference>
<organism evidence="1 2">
    <name type="scientific">Streptomyces sodiiphilus</name>
    <dbReference type="NCBI Taxonomy" id="226217"/>
    <lineage>
        <taxon>Bacteria</taxon>
        <taxon>Bacillati</taxon>
        <taxon>Actinomycetota</taxon>
        <taxon>Actinomycetes</taxon>
        <taxon>Kitasatosporales</taxon>
        <taxon>Streptomycetaceae</taxon>
        <taxon>Streptomyces</taxon>
    </lineage>
</organism>
<keyword evidence="2" id="KW-1185">Reference proteome</keyword>
<name>A0ABP5B8L0_9ACTN</name>
<proteinExistence type="predicted"/>
<gene>
    <name evidence="1" type="ORF">GCM10009716_47380</name>
</gene>
<dbReference type="SUPFAM" id="SSF52172">
    <property type="entry name" value="CheY-like"/>
    <property type="match status" value="1"/>
</dbReference>